<evidence type="ECO:0000313" key="1">
    <source>
        <dbReference type="EMBL" id="KKM22312.1"/>
    </source>
</evidence>
<comment type="caution">
    <text evidence="1">The sequence shown here is derived from an EMBL/GenBank/DDBJ whole genome shotgun (WGS) entry which is preliminary data.</text>
</comment>
<dbReference type="EMBL" id="LAZR01013362">
    <property type="protein sequence ID" value="KKM22312.1"/>
    <property type="molecule type" value="Genomic_DNA"/>
</dbReference>
<sequence length="83" mass="8622">MEAAAAAAAELATCDEIRAHLESDEIAAPLQSALITMGDLSFLTPYRKPWGRPWGKTMAVALFAVAYPSTQPGAEISISAGGS</sequence>
<dbReference type="AlphaFoldDB" id="A0A0F9I457"/>
<accession>A0A0F9I457</accession>
<protein>
    <submittedName>
        <fullName evidence="1">Uncharacterized protein</fullName>
    </submittedName>
</protein>
<reference evidence="1" key="1">
    <citation type="journal article" date="2015" name="Nature">
        <title>Complex archaea that bridge the gap between prokaryotes and eukaryotes.</title>
        <authorList>
            <person name="Spang A."/>
            <person name="Saw J.H."/>
            <person name="Jorgensen S.L."/>
            <person name="Zaremba-Niedzwiedzka K."/>
            <person name="Martijn J."/>
            <person name="Lind A.E."/>
            <person name="van Eijk R."/>
            <person name="Schleper C."/>
            <person name="Guy L."/>
            <person name="Ettema T.J."/>
        </authorList>
    </citation>
    <scope>NUCLEOTIDE SEQUENCE</scope>
</reference>
<proteinExistence type="predicted"/>
<organism evidence="1">
    <name type="scientific">marine sediment metagenome</name>
    <dbReference type="NCBI Taxonomy" id="412755"/>
    <lineage>
        <taxon>unclassified sequences</taxon>
        <taxon>metagenomes</taxon>
        <taxon>ecological metagenomes</taxon>
    </lineage>
</organism>
<gene>
    <name evidence="1" type="ORF">LCGC14_1626580</name>
</gene>
<name>A0A0F9I457_9ZZZZ</name>